<reference evidence="1 2" key="1">
    <citation type="submission" date="2023-12" db="EMBL/GenBank/DDBJ databases">
        <title>A high-quality genome assembly for Dillenia turbinata (Dilleniales).</title>
        <authorList>
            <person name="Chanderbali A."/>
        </authorList>
    </citation>
    <scope>NUCLEOTIDE SEQUENCE [LARGE SCALE GENOMIC DNA]</scope>
    <source>
        <strain evidence="1">LSX21</strain>
        <tissue evidence="1">Leaf</tissue>
    </source>
</reference>
<feature type="non-terminal residue" evidence="1">
    <location>
        <position position="36"/>
    </location>
</feature>
<dbReference type="AlphaFoldDB" id="A0AAN8UT15"/>
<dbReference type="EMBL" id="JBAMMX010000024">
    <property type="protein sequence ID" value="KAK6916177.1"/>
    <property type="molecule type" value="Genomic_DNA"/>
</dbReference>
<organism evidence="1 2">
    <name type="scientific">Dillenia turbinata</name>
    <dbReference type="NCBI Taxonomy" id="194707"/>
    <lineage>
        <taxon>Eukaryota</taxon>
        <taxon>Viridiplantae</taxon>
        <taxon>Streptophyta</taxon>
        <taxon>Embryophyta</taxon>
        <taxon>Tracheophyta</taxon>
        <taxon>Spermatophyta</taxon>
        <taxon>Magnoliopsida</taxon>
        <taxon>eudicotyledons</taxon>
        <taxon>Gunneridae</taxon>
        <taxon>Pentapetalae</taxon>
        <taxon>Dilleniales</taxon>
        <taxon>Dilleniaceae</taxon>
        <taxon>Dillenia</taxon>
    </lineage>
</organism>
<sequence>MEVNDNEKIDIGTVEIVLLLWKLLSQWAGHSDVDSY</sequence>
<proteinExistence type="predicted"/>
<protein>
    <submittedName>
        <fullName evidence="1">Uncharacterized protein</fullName>
    </submittedName>
</protein>
<dbReference type="Proteomes" id="UP001370490">
    <property type="component" value="Unassembled WGS sequence"/>
</dbReference>
<gene>
    <name evidence="1" type="ORF">RJ641_019038</name>
</gene>
<keyword evidence="2" id="KW-1185">Reference proteome</keyword>
<name>A0AAN8UT15_9MAGN</name>
<evidence type="ECO:0000313" key="2">
    <source>
        <dbReference type="Proteomes" id="UP001370490"/>
    </source>
</evidence>
<evidence type="ECO:0000313" key="1">
    <source>
        <dbReference type="EMBL" id="KAK6916177.1"/>
    </source>
</evidence>
<accession>A0AAN8UT15</accession>
<comment type="caution">
    <text evidence="1">The sequence shown here is derived from an EMBL/GenBank/DDBJ whole genome shotgun (WGS) entry which is preliminary data.</text>
</comment>